<organism evidence="1">
    <name type="scientific">mine drainage metagenome</name>
    <dbReference type="NCBI Taxonomy" id="410659"/>
    <lineage>
        <taxon>unclassified sequences</taxon>
        <taxon>metagenomes</taxon>
        <taxon>ecological metagenomes</taxon>
    </lineage>
</organism>
<sequence>DELDIAVPRLTRRYNREFKDLSELEPEHFGNAKLPIKPFTPEQTREIVFKTMLDSEVDHTVQLDGTGPGDYRSVVAFFAHQILKDLRLVGGYDQLYPKVKIFIRKHLFTSPVDLEDPAILRNLSEPEVAKTLFDHFRAAINALTIYESGSSRIDGYIRLRDTRPFRTEPRRFLPAKKSVFNRIVGEAGA</sequence>
<name>T1BM00_9ZZZZ</name>
<evidence type="ECO:0000313" key="1">
    <source>
        <dbReference type="EMBL" id="EQD69508.1"/>
    </source>
</evidence>
<accession>T1BM00</accession>
<protein>
    <submittedName>
        <fullName evidence="1">Type III restriction protein res subunit</fullName>
    </submittedName>
</protein>
<feature type="non-terminal residue" evidence="1">
    <location>
        <position position="189"/>
    </location>
</feature>
<proteinExistence type="predicted"/>
<reference evidence="1" key="2">
    <citation type="journal article" date="2014" name="ISME J.">
        <title>Microbial stratification in low pH oxic and suboxic macroscopic growths along an acid mine drainage.</title>
        <authorList>
            <person name="Mendez-Garcia C."/>
            <person name="Mesa V."/>
            <person name="Sprenger R.R."/>
            <person name="Richter M."/>
            <person name="Diez M.S."/>
            <person name="Solano J."/>
            <person name="Bargiela R."/>
            <person name="Golyshina O.V."/>
            <person name="Manteca A."/>
            <person name="Ramos J.L."/>
            <person name="Gallego J.R."/>
            <person name="Llorente I."/>
            <person name="Martins Dos Santos V.A."/>
            <person name="Jensen O.N."/>
            <person name="Pelaez A.I."/>
            <person name="Sanchez J."/>
            <person name="Ferrer M."/>
        </authorList>
    </citation>
    <scope>NUCLEOTIDE SEQUENCE</scope>
</reference>
<dbReference type="EMBL" id="AUZZ01000038">
    <property type="protein sequence ID" value="EQD69508.1"/>
    <property type="molecule type" value="Genomic_DNA"/>
</dbReference>
<gene>
    <name evidence="1" type="ORF">B2A_00047</name>
</gene>
<reference evidence="1" key="1">
    <citation type="submission" date="2013-08" db="EMBL/GenBank/DDBJ databases">
        <authorList>
            <person name="Mendez C."/>
            <person name="Richter M."/>
            <person name="Ferrer M."/>
            <person name="Sanchez J."/>
        </authorList>
    </citation>
    <scope>NUCLEOTIDE SEQUENCE</scope>
</reference>
<feature type="non-terminal residue" evidence="1">
    <location>
        <position position="1"/>
    </location>
</feature>
<comment type="caution">
    <text evidence="1">The sequence shown here is derived from an EMBL/GenBank/DDBJ whole genome shotgun (WGS) entry which is preliminary data.</text>
</comment>
<dbReference type="AlphaFoldDB" id="T1BM00"/>